<dbReference type="EMBL" id="CM042884">
    <property type="protein sequence ID" value="KAI4369918.1"/>
    <property type="molecule type" value="Genomic_DNA"/>
</dbReference>
<sequence>MPSPPEPELPECPVCLQPYSYEETIPRVLSCGHTACEACLSNLPRPFPDTARCPACTQLVRFAPNGAPSSLPKNIDLLRLCRGDAPDRDGGARSSSTSCDRASGRFPPFVPKTWSDELFAAWKGWVLPPGAVSLEDPEGGAGEKAAGDGRVVFSYDGDGDDDELKLSWSVVGLRFRGHADSKVCAFPVASGVSTKIRGRSGFMYSYLAWIMNCLNEMEDSVRKELSLMLRVCSDRFIRVCGAEYGLWGDVETGVLYMVGGTNPGGIWDVLADLRSGFSNEDSCLNGFTTIAMDICETLTGLNAKGVTAGLLGIRCISTDSFGHAYIDLCKILTMGREVFAKVGEFISGKGVNNNNALGIIFRELLENDLFMSPEILFEVLKREGALLDNTGATFPVSCHADVWALGCIMIRLLLGEVFPGETFDMYAEEGADDSSWYMKWLENVAALLEARSIPTFLRRTILQSLKLDPVSRPNITQLWKCIRDLLYNKLGTEMEEINSNGDFHCLILGKLCESAKKISETSIDDIQHEEGDSEVDGWGRELIGDNLADSFLEEKVKCKELQAHRDCITGLALGGGFLFSSSFDKTVQVWSLQDFTHLHTFKGHEHKVMAIIYIDWEQDCCVTGDSGGGIFMWHVCPPLREEPLKKWYEEMDWRYSGIHSLAYANNGYLYSGGGDKLIKAWSLQDSNLVHSMSGHKAVVSSLVVSNGVLYSGSWDGTVRLWALSDHSALTVLGEDVVGKAPSILCLAAHREILVVAYESGNIKVWRKDVLVKSIQLHQGAVFAVSAEDKWVISGGWDKSISIQELSGEGCFSEIRSLGSIACSSVITALLSWQGKLIAGFGDKSIKVYYSAT</sequence>
<accession>A0ACB9QXH3</accession>
<keyword evidence="2" id="KW-1185">Reference proteome</keyword>
<evidence type="ECO:0000313" key="1">
    <source>
        <dbReference type="EMBL" id="KAI4369918.1"/>
    </source>
</evidence>
<evidence type="ECO:0000313" key="2">
    <source>
        <dbReference type="Proteomes" id="UP001057402"/>
    </source>
</evidence>
<organism evidence="1 2">
    <name type="scientific">Melastoma candidum</name>
    <dbReference type="NCBI Taxonomy" id="119954"/>
    <lineage>
        <taxon>Eukaryota</taxon>
        <taxon>Viridiplantae</taxon>
        <taxon>Streptophyta</taxon>
        <taxon>Embryophyta</taxon>
        <taxon>Tracheophyta</taxon>
        <taxon>Spermatophyta</taxon>
        <taxon>Magnoliopsida</taxon>
        <taxon>eudicotyledons</taxon>
        <taxon>Gunneridae</taxon>
        <taxon>Pentapetalae</taxon>
        <taxon>rosids</taxon>
        <taxon>malvids</taxon>
        <taxon>Myrtales</taxon>
        <taxon>Melastomataceae</taxon>
        <taxon>Melastomatoideae</taxon>
        <taxon>Melastomateae</taxon>
        <taxon>Melastoma</taxon>
    </lineage>
</organism>
<comment type="caution">
    <text evidence="1">The sequence shown here is derived from an EMBL/GenBank/DDBJ whole genome shotgun (WGS) entry which is preliminary data.</text>
</comment>
<protein>
    <submittedName>
        <fullName evidence="1">Uncharacterized protein</fullName>
    </submittedName>
</protein>
<proteinExistence type="predicted"/>
<reference evidence="2" key="1">
    <citation type="journal article" date="2023" name="Front. Plant Sci.">
        <title>Chromosomal-level genome assembly of Melastoma candidum provides insights into trichome evolution.</title>
        <authorList>
            <person name="Zhong Y."/>
            <person name="Wu W."/>
            <person name="Sun C."/>
            <person name="Zou P."/>
            <person name="Liu Y."/>
            <person name="Dai S."/>
            <person name="Zhou R."/>
        </authorList>
    </citation>
    <scope>NUCLEOTIDE SEQUENCE [LARGE SCALE GENOMIC DNA]</scope>
</reference>
<gene>
    <name evidence="1" type="ORF">MLD38_018311</name>
</gene>
<name>A0ACB9QXH3_9MYRT</name>
<dbReference type="Proteomes" id="UP001057402">
    <property type="component" value="Chromosome 5"/>
</dbReference>